<dbReference type="CDD" id="cd00609">
    <property type="entry name" value="AAT_like"/>
    <property type="match status" value="1"/>
</dbReference>
<dbReference type="EC" id="2.6.1.9" evidence="11"/>
<proteinExistence type="inferred from homology"/>
<dbReference type="PANTHER" id="PTHR43643:SF6">
    <property type="entry name" value="HISTIDINOL-PHOSPHATE AMINOTRANSFERASE"/>
    <property type="match status" value="1"/>
</dbReference>
<dbReference type="Gene3D" id="3.40.640.10">
    <property type="entry name" value="Type I PLP-dependent aspartate aminotransferase-like (Major domain)"/>
    <property type="match status" value="1"/>
</dbReference>
<comment type="pathway">
    <text evidence="2 11">Amino-acid biosynthesis; L-histidine biosynthesis; L-histidine from 5-phospho-alpha-D-ribose 1-diphosphate: step 7/9.</text>
</comment>
<dbReference type="UniPathway" id="UPA00031">
    <property type="reaction ID" value="UER00012"/>
</dbReference>
<keyword evidence="7 11" id="KW-0808">Transferase</keyword>
<dbReference type="HAMAP" id="MF_01023">
    <property type="entry name" value="HisC_aminotrans_2"/>
    <property type="match status" value="1"/>
</dbReference>
<keyword evidence="9 11" id="KW-0368">Histidine biosynthesis</keyword>
<accession>A0A6L2R5A3</accession>
<dbReference type="Pfam" id="PF00155">
    <property type="entry name" value="Aminotran_1_2"/>
    <property type="match status" value="1"/>
</dbReference>
<dbReference type="NCBIfam" id="TIGR01141">
    <property type="entry name" value="hisC"/>
    <property type="match status" value="1"/>
</dbReference>
<evidence type="ECO:0000256" key="2">
    <source>
        <dbReference type="ARBA" id="ARBA00005011"/>
    </source>
</evidence>
<reference evidence="13 14" key="1">
    <citation type="journal article" date="2020" name="ISME J.">
        <title>Parallel Reductive Genome Evolution in Desulfovibrio Ectosymbionts Independently Acquired by Trichonympha Protists in the Termite Gut.</title>
        <authorList>
            <person name="Takeuchi M."/>
            <person name="Kuwahara H."/>
            <person name="Murakami T."/>
            <person name="Takahashi K."/>
            <person name="Kajitani R."/>
            <person name="Toyoda A."/>
            <person name="Itoh T."/>
            <person name="Ohkuma M."/>
            <person name="Hongoh Y."/>
        </authorList>
    </citation>
    <scope>NUCLEOTIDE SEQUENCE [LARGE SCALE GENOMIC DNA]</scope>
    <source>
        <strain evidence="13">ZnDsv-02</strain>
    </source>
</reference>
<dbReference type="InterPro" id="IPR001917">
    <property type="entry name" value="Aminotrans_II_pyridoxalP_BS"/>
</dbReference>
<evidence type="ECO:0000256" key="9">
    <source>
        <dbReference type="ARBA" id="ARBA00023102"/>
    </source>
</evidence>
<evidence type="ECO:0000256" key="6">
    <source>
        <dbReference type="ARBA" id="ARBA00022605"/>
    </source>
</evidence>
<comment type="cofactor">
    <cofactor evidence="1 11">
        <name>pyridoxal 5'-phosphate</name>
        <dbReference type="ChEBI" id="CHEBI:597326"/>
    </cofactor>
</comment>
<dbReference type="PANTHER" id="PTHR43643">
    <property type="entry name" value="HISTIDINOL-PHOSPHATE AMINOTRANSFERASE 2"/>
    <property type="match status" value="1"/>
</dbReference>
<evidence type="ECO:0000256" key="7">
    <source>
        <dbReference type="ARBA" id="ARBA00022679"/>
    </source>
</evidence>
<evidence type="ECO:0000256" key="4">
    <source>
        <dbReference type="ARBA" id="ARBA00011738"/>
    </source>
</evidence>
<comment type="catalytic activity">
    <reaction evidence="10 11">
        <text>L-histidinol phosphate + 2-oxoglutarate = 3-(imidazol-4-yl)-2-oxopropyl phosphate + L-glutamate</text>
        <dbReference type="Rhea" id="RHEA:23744"/>
        <dbReference type="ChEBI" id="CHEBI:16810"/>
        <dbReference type="ChEBI" id="CHEBI:29985"/>
        <dbReference type="ChEBI" id="CHEBI:57766"/>
        <dbReference type="ChEBI" id="CHEBI:57980"/>
        <dbReference type="EC" id="2.6.1.9"/>
    </reaction>
</comment>
<dbReference type="GO" id="GO:0000105">
    <property type="term" value="P:L-histidine biosynthetic process"/>
    <property type="evidence" value="ECO:0007669"/>
    <property type="project" value="UniProtKB-UniRule"/>
</dbReference>
<dbReference type="InterPro" id="IPR050106">
    <property type="entry name" value="HistidinolP_aminotransfase"/>
</dbReference>
<evidence type="ECO:0000256" key="5">
    <source>
        <dbReference type="ARBA" id="ARBA00022576"/>
    </source>
</evidence>
<comment type="subunit">
    <text evidence="4 11">Homodimer.</text>
</comment>
<comment type="caution">
    <text evidence="13">The sequence shown here is derived from an EMBL/GenBank/DDBJ whole genome shotgun (WGS) entry which is preliminary data.</text>
</comment>
<keyword evidence="8 11" id="KW-0663">Pyridoxal phosphate</keyword>
<evidence type="ECO:0000259" key="12">
    <source>
        <dbReference type="Pfam" id="PF00155"/>
    </source>
</evidence>
<keyword evidence="5 11" id="KW-0032">Aminotransferase</keyword>
<name>A0A6L2R5A3_9BACT</name>
<dbReference type="GO" id="GO:0030170">
    <property type="term" value="F:pyridoxal phosphate binding"/>
    <property type="evidence" value="ECO:0007669"/>
    <property type="project" value="InterPro"/>
</dbReference>
<keyword evidence="6 11" id="KW-0028">Amino-acid biosynthesis</keyword>
<dbReference type="InterPro" id="IPR004839">
    <property type="entry name" value="Aminotransferase_I/II_large"/>
</dbReference>
<sequence>MRKFTVREEFLALKPYVPGYSIDEIQQKYGLAQVIKMASNENALGVSPLVREAVIRHAASVFRYPQDGSPRLVAALAALHAVPPERVVTGNGSNEIIDLMLRMLVVPGRNSIVCCAPCFSIYTIQGQIAGAEIRRVPLSEDFSFNFDGMLASVDDDTRLVFVTTPDNPSGYCPPRAAVRAFADRLAAKAPDCLLVVDEAYMDFADNEQEASLLAARDLPDNAAFLRTFSKSWGMAGLRLGYCVLPPELASLFCRARMPFSVNLLAEEAGLAALSDSAFREVILQTTREGRDSLARGLVCMGCAVWPSAANFLLFKPQVPAGACFEFLLKKGIIIRPLDSYGLPEHLRVSIGNPQENAAFLAAMRAAVSGTSRS</sequence>
<dbReference type="InterPro" id="IPR005861">
    <property type="entry name" value="HisP_aminotrans"/>
</dbReference>
<feature type="domain" description="Aminotransferase class I/classII large" evidence="12">
    <location>
        <begin position="33"/>
        <end position="361"/>
    </location>
</feature>
<evidence type="ECO:0000256" key="1">
    <source>
        <dbReference type="ARBA" id="ARBA00001933"/>
    </source>
</evidence>
<dbReference type="Gene3D" id="3.90.1150.10">
    <property type="entry name" value="Aspartate Aminotransferase, domain 1"/>
    <property type="match status" value="1"/>
</dbReference>
<evidence type="ECO:0000313" key="13">
    <source>
        <dbReference type="EMBL" id="GFH62760.1"/>
    </source>
</evidence>
<organism evidence="13 14">
    <name type="scientific">Candidatus Desulfovibrio kirbyi</name>
    <dbReference type="NCBI Taxonomy" id="2696086"/>
    <lineage>
        <taxon>Bacteria</taxon>
        <taxon>Pseudomonadati</taxon>
        <taxon>Thermodesulfobacteriota</taxon>
        <taxon>Desulfovibrionia</taxon>
        <taxon>Desulfovibrionales</taxon>
        <taxon>Desulfovibrionaceae</taxon>
        <taxon>Desulfovibrio</taxon>
    </lineage>
</organism>
<dbReference type="GO" id="GO:0004400">
    <property type="term" value="F:histidinol-phosphate transaminase activity"/>
    <property type="evidence" value="ECO:0007669"/>
    <property type="project" value="UniProtKB-UniRule"/>
</dbReference>
<evidence type="ECO:0000256" key="8">
    <source>
        <dbReference type="ARBA" id="ARBA00022898"/>
    </source>
</evidence>
<feature type="modified residue" description="N6-(pyridoxal phosphate)lysine" evidence="11">
    <location>
        <position position="230"/>
    </location>
</feature>
<dbReference type="EMBL" id="BLLL01000005">
    <property type="protein sequence ID" value="GFH62760.1"/>
    <property type="molecule type" value="Genomic_DNA"/>
</dbReference>
<evidence type="ECO:0000256" key="11">
    <source>
        <dbReference type="HAMAP-Rule" id="MF_01023"/>
    </source>
</evidence>
<comment type="similarity">
    <text evidence="3 11">Belongs to the class-II pyridoxal-phosphate-dependent aminotransferase family. Histidinol-phosphate aminotransferase subfamily.</text>
</comment>
<evidence type="ECO:0000313" key="14">
    <source>
        <dbReference type="Proteomes" id="UP000505077"/>
    </source>
</evidence>
<dbReference type="InterPro" id="IPR015421">
    <property type="entry name" value="PyrdxlP-dep_Trfase_major"/>
</dbReference>
<dbReference type="Proteomes" id="UP000505077">
    <property type="component" value="Unassembled WGS sequence"/>
</dbReference>
<dbReference type="SUPFAM" id="SSF53383">
    <property type="entry name" value="PLP-dependent transferases"/>
    <property type="match status" value="1"/>
</dbReference>
<dbReference type="InterPro" id="IPR015424">
    <property type="entry name" value="PyrdxlP-dep_Trfase"/>
</dbReference>
<evidence type="ECO:0000256" key="3">
    <source>
        <dbReference type="ARBA" id="ARBA00007970"/>
    </source>
</evidence>
<dbReference type="InterPro" id="IPR015422">
    <property type="entry name" value="PyrdxlP-dep_Trfase_small"/>
</dbReference>
<evidence type="ECO:0000256" key="10">
    <source>
        <dbReference type="ARBA" id="ARBA00047481"/>
    </source>
</evidence>
<protein>
    <recommendedName>
        <fullName evidence="11">Histidinol-phosphate aminotransferase</fullName>
        <ecNumber evidence="11">2.6.1.9</ecNumber>
    </recommendedName>
    <alternativeName>
        <fullName evidence="11">Imidazole acetol-phosphate transaminase</fullName>
    </alternativeName>
</protein>
<dbReference type="PROSITE" id="PS00599">
    <property type="entry name" value="AA_TRANSFER_CLASS_2"/>
    <property type="match status" value="1"/>
</dbReference>
<gene>
    <name evidence="11 13" type="primary">hisC</name>
    <name evidence="13" type="ORF">ZNDK_0531</name>
</gene>
<dbReference type="AlphaFoldDB" id="A0A6L2R5A3"/>